<evidence type="ECO:0000256" key="6">
    <source>
        <dbReference type="ARBA" id="ARBA00023004"/>
    </source>
</evidence>
<keyword evidence="4 8" id="KW-0479">Metal-binding</keyword>
<accession>A0A3R7HYH8</accession>
<dbReference type="EMBL" id="NIDN02000017">
    <property type="protein sequence ID" value="RLM00347.1"/>
    <property type="molecule type" value="Genomic_DNA"/>
</dbReference>
<dbReference type="InterPro" id="IPR020835">
    <property type="entry name" value="Catalase_sf"/>
</dbReference>
<proteinExistence type="inferred from homology"/>
<dbReference type="GO" id="GO:0046872">
    <property type="term" value="F:metal ion binding"/>
    <property type="evidence" value="ECO:0007669"/>
    <property type="project" value="UniProtKB-KW"/>
</dbReference>
<comment type="caution">
    <text evidence="10">The sequence shown here is derived from an EMBL/GenBank/DDBJ whole genome shotgun (WGS) entry which is preliminary data.</text>
</comment>
<evidence type="ECO:0000313" key="11">
    <source>
        <dbReference type="Proteomes" id="UP000215289"/>
    </source>
</evidence>
<keyword evidence="6 8" id="KW-0408">Iron</keyword>
<evidence type="ECO:0000256" key="2">
    <source>
        <dbReference type="ARBA" id="ARBA00022559"/>
    </source>
</evidence>
<dbReference type="Proteomes" id="UP000215289">
    <property type="component" value="Unassembled WGS sequence"/>
</dbReference>
<dbReference type="InterPro" id="IPR010582">
    <property type="entry name" value="Catalase_immune_responsive"/>
</dbReference>
<protein>
    <recommendedName>
        <fullName evidence="9">Catalase core domain-containing protein</fullName>
    </recommendedName>
</protein>
<dbReference type="GO" id="GO:0004096">
    <property type="term" value="F:catalase activity"/>
    <property type="evidence" value="ECO:0007669"/>
    <property type="project" value="UniProtKB-EC"/>
</dbReference>
<dbReference type="PIRSF" id="PIRSF038928">
    <property type="entry name" value="Catalase_clade1-3"/>
    <property type="match status" value="1"/>
</dbReference>
<keyword evidence="5" id="KW-0560">Oxidoreductase</keyword>
<dbReference type="FunFam" id="2.40.180.10:FF:000014">
    <property type="entry name" value="Catalase (Eurofung)"/>
    <property type="match status" value="1"/>
</dbReference>
<comment type="cofactor">
    <cofactor evidence="8">
        <name>heme</name>
        <dbReference type="ChEBI" id="CHEBI:30413"/>
    </cofactor>
</comment>
<name>A0A3R7HYH8_9EURO</name>
<dbReference type="SMART" id="SM01060">
    <property type="entry name" value="Catalase"/>
    <property type="match status" value="1"/>
</dbReference>
<keyword evidence="11" id="KW-1185">Reference proteome</keyword>
<dbReference type="InterPro" id="IPR018028">
    <property type="entry name" value="Catalase"/>
</dbReference>
<gene>
    <name evidence="10" type="ORF">CFD26_108420</name>
</gene>
<dbReference type="Gene3D" id="2.40.180.10">
    <property type="entry name" value="Catalase core domain"/>
    <property type="match status" value="1"/>
</dbReference>
<evidence type="ECO:0000256" key="7">
    <source>
        <dbReference type="ARBA" id="ARBA00023324"/>
    </source>
</evidence>
<keyword evidence="2" id="KW-0575">Peroxidase</keyword>
<keyword evidence="3 8" id="KW-0349">Heme</keyword>
<reference evidence="10 11" key="1">
    <citation type="submission" date="2018-08" db="EMBL/GenBank/DDBJ databases">
        <title>Draft genome sequences of two Aspergillus turcosus clinical strains isolated from bronchoalveolar lavage fluid: one azole-susceptible and the other azole-resistant.</title>
        <authorList>
            <person name="Parent-Michaud M."/>
            <person name="Dufresne P.J."/>
            <person name="Fournier E."/>
            <person name="Martineau C."/>
            <person name="Moreira S."/>
            <person name="Perkins V."/>
            <person name="De Repentigny L."/>
            <person name="Dufresne S.F."/>
        </authorList>
    </citation>
    <scope>NUCLEOTIDE SEQUENCE [LARGE SCALE GENOMIC DNA]</scope>
    <source>
        <strain evidence="10">HMR AF 1038</strain>
    </source>
</reference>
<dbReference type="PANTHER" id="PTHR11465:SF13">
    <property type="entry name" value="CATALASE (EUROFUNG)"/>
    <property type="match status" value="1"/>
</dbReference>
<dbReference type="GO" id="GO:0042542">
    <property type="term" value="P:response to hydrogen peroxide"/>
    <property type="evidence" value="ECO:0007669"/>
    <property type="project" value="TreeGrafter"/>
</dbReference>
<dbReference type="GO" id="GO:0020037">
    <property type="term" value="F:heme binding"/>
    <property type="evidence" value="ECO:0007669"/>
    <property type="project" value="InterPro"/>
</dbReference>
<evidence type="ECO:0000256" key="3">
    <source>
        <dbReference type="ARBA" id="ARBA00022617"/>
    </source>
</evidence>
<dbReference type="PROSITE" id="PS00438">
    <property type="entry name" value="CATALASE_2"/>
    <property type="match status" value="1"/>
</dbReference>
<organism evidence="10 11">
    <name type="scientific">Aspergillus turcosus</name>
    <dbReference type="NCBI Taxonomy" id="1245748"/>
    <lineage>
        <taxon>Eukaryota</taxon>
        <taxon>Fungi</taxon>
        <taxon>Dikarya</taxon>
        <taxon>Ascomycota</taxon>
        <taxon>Pezizomycotina</taxon>
        <taxon>Eurotiomycetes</taxon>
        <taxon>Eurotiomycetidae</taxon>
        <taxon>Eurotiales</taxon>
        <taxon>Aspergillaceae</taxon>
        <taxon>Aspergillus</taxon>
        <taxon>Aspergillus subgen. Fumigati</taxon>
    </lineage>
</organism>
<dbReference type="Pfam" id="PF00199">
    <property type="entry name" value="Catalase"/>
    <property type="match status" value="1"/>
</dbReference>
<evidence type="ECO:0000259" key="9">
    <source>
        <dbReference type="SMART" id="SM01060"/>
    </source>
</evidence>
<evidence type="ECO:0000256" key="5">
    <source>
        <dbReference type="ARBA" id="ARBA00023002"/>
    </source>
</evidence>
<evidence type="ECO:0000256" key="4">
    <source>
        <dbReference type="ARBA" id="ARBA00022723"/>
    </source>
</evidence>
<evidence type="ECO:0000313" key="10">
    <source>
        <dbReference type="EMBL" id="RLM00347.1"/>
    </source>
</evidence>
<dbReference type="SUPFAM" id="SSF56634">
    <property type="entry name" value="Heme-dependent catalase-like"/>
    <property type="match status" value="1"/>
</dbReference>
<dbReference type="Pfam" id="PF06628">
    <property type="entry name" value="Catalase-rel"/>
    <property type="match status" value="1"/>
</dbReference>
<comment type="similarity">
    <text evidence="1">Belongs to the catalase family.</text>
</comment>
<feature type="domain" description="Catalase core" evidence="9">
    <location>
        <begin position="60"/>
        <end position="446"/>
    </location>
</feature>
<sequence length="582" mass="65481">MASHPLQAIGEAVGAAGADPRPMQLSSLFQGANDGPARTAAKLTGVQAAGKRADDAPYFTNNEAIPFPDPAHSKTAGGIPVASDTFLFQKQQHFNRSKPLERMVHPCGSGAFGYFETTKDVSSLTKAHFLRSAGVRTPVFVRFSTVTLGREFPDEARNPRGFAIKFYTGEGNYDIVGLNFPVFFCRDPIQGPDVIRSQYRNPQNFLLDYNSLFDLLANTPEGNHAGMMFFSDHGTPVGWRNQHGYGCHTFKWVNKDGEFVYIKYHFIADHGQKQFTAEEAIHMCGEDPDFSKRDLYRAIEKGEKISWTAHVQMMKPEEADPAKLGFDPFDVTKVWPKSQFPLHEFGKLVLNKNPENFHRDVEQAAFSPGSMVPGIEDSPDPLLQFRMFFYRDAQYHRIGVNLHQVPVNCPFMASSYSSLNFDGPLRVDANHAKNPQYTPNSFVHKFRPDTAEAPYQLADNTVSRKSHFYHEGKPSEYDQPRALYQTVMDARAREHLHSNTARMLKVVEYPEIQLKYLAQLYCIAPEYAKGVYDLLPEQKFDFGQVKVQAQGAERAGKEAKFLPSKSTDILVGKPPAMPVYNQ</sequence>
<keyword evidence="7" id="KW-0376">Hydrogen peroxide</keyword>
<feature type="binding site" description="axial binding residue" evidence="8">
    <location>
        <position position="390"/>
    </location>
    <ligand>
        <name>heme</name>
        <dbReference type="ChEBI" id="CHEBI:30413"/>
    </ligand>
    <ligandPart>
        <name>Fe</name>
        <dbReference type="ChEBI" id="CHEBI:18248"/>
    </ligandPart>
</feature>
<dbReference type="STRING" id="1245748.A0A3R7HYH8"/>
<dbReference type="PROSITE" id="PS51402">
    <property type="entry name" value="CATALASE_3"/>
    <property type="match status" value="1"/>
</dbReference>
<dbReference type="GO" id="GO:0005777">
    <property type="term" value="C:peroxisome"/>
    <property type="evidence" value="ECO:0007669"/>
    <property type="project" value="TreeGrafter"/>
</dbReference>
<dbReference type="PANTHER" id="PTHR11465">
    <property type="entry name" value="CATALASE"/>
    <property type="match status" value="1"/>
</dbReference>
<evidence type="ECO:0000256" key="8">
    <source>
        <dbReference type="PIRSR" id="PIRSR038928-2"/>
    </source>
</evidence>
<dbReference type="PRINTS" id="PR00067">
    <property type="entry name" value="CATALASE"/>
</dbReference>
<dbReference type="OrthoDB" id="6880011at2759"/>
<dbReference type="GO" id="GO:0005739">
    <property type="term" value="C:mitochondrion"/>
    <property type="evidence" value="ECO:0007669"/>
    <property type="project" value="TreeGrafter"/>
</dbReference>
<dbReference type="AlphaFoldDB" id="A0A3R7HYH8"/>
<dbReference type="InterPro" id="IPR024708">
    <property type="entry name" value="Catalase_AS"/>
</dbReference>
<dbReference type="InterPro" id="IPR024711">
    <property type="entry name" value="Catalase_clade1/3"/>
</dbReference>
<evidence type="ECO:0000256" key="1">
    <source>
        <dbReference type="ARBA" id="ARBA00005329"/>
    </source>
</evidence>
<dbReference type="InterPro" id="IPR011614">
    <property type="entry name" value="Catalase_core"/>
</dbReference>
<dbReference type="GO" id="GO:0042744">
    <property type="term" value="P:hydrogen peroxide catabolic process"/>
    <property type="evidence" value="ECO:0007669"/>
    <property type="project" value="UniProtKB-KW"/>
</dbReference>